<evidence type="ECO:0000256" key="8">
    <source>
        <dbReference type="ARBA" id="ARBA00041931"/>
    </source>
</evidence>
<comment type="subcellular location">
    <subcellularLocation>
        <location evidence="1">Endomembrane system</location>
        <topology evidence="1">Multi-pass membrane protein</topology>
    </subcellularLocation>
</comment>
<keyword evidence="6 9" id="KW-1133">Transmembrane helix</keyword>
<accession>A0A6J1VU75</accession>
<feature type="transmembrane region" description="Helical" evidence="9">
    <location>
        <begin position="104"/>
        <end position="124"/>
    </location>
</feature>
<dbReference type="GO" id="GO:0005464">
    <property type="term" value="F:UDP-xylose transmembrane transporter activity"/>
    <property type="evidence" value="ECO:0007669"/>
    <property type="project" value="TreeGrafter"/>
</dbReference>
<evidence type="ECO:0000256" key="3">
    <source>
        <dbReference type="ARBA" id="ARBA00022448"/>
    </source>
</evidence>
<feature type="transmembrane region" description="Helical" evidence="9">
    <location>
        <begin position="72"/>
        <end position="92"/>
    </location>
</feature>
<evidence type="ECO:0000313" key="11">
    <source>
        <dbReference type="RefSeq" id="XP_026546637.1"/>
    </source>
</evidence>
<evidence type="ECO:0000256" key="7">
    <source>
        <dbReference type="ARBA" id="ARBA00023136"/>
    </source>
</evidence>
<dbReference type="GO" id="GO:0005462">
    <property type="term" value="F:UDP-N-acetylglucosamine transmembrane transporter activity"/>
    <property type="evidence" value="ECO:0007669"/>
    <property type="project" value="TreeGrafter"/>
</dbReference>
<feature type="transmembrane region" description="Helical" evidence="9">
    <location>
        <begin position="136"/>
        <end position="153"/>
    </location>
</feature>
<keyword evidence="3" id="KW-0813">Transport</keyword>
<evidence type="ECO:0000256" key="9">
    <source>
        <dbReference type="SAM" id="Phobius"/>
    </source>
</evidence>
<dbReference type="PANTHER" id="PTHR10778">
    <property type="entry name" value="SOLUTE CARRIER FAMILY 35 MEMBER B"/>
    <property type="match status" value="1"/>
</dbReference>
<organism evidence="10 11">
    <name type="scientific">Notechis scutatus</name>
    <name type="common">mainland tiger snake</name>
    <dbReference type="NCBI Taxonomy" id="8663"/>
    <lineage>
        <taxon>Eukaryota</taxon>
        <taxon>Metazoa</taxon>
        <taxon>Chordata</taxon>
        <taxon>Craniata</taxon>
        <taxon>Vertebrata</taxon>
        <taxon>Euteleostomi</taxon>
        <taxon>Lepidosauria</taxon>
        <taxon>Squamata</taxon>
        <taxon>Bifurcata</taxon>
        <taxon>Unidentata</taxon>
        <taxon>Episquamata</taxon>
        <taxon>Toxicofera</taxon>
        <taxon>Serpentes</taxon>
        <taxon>Colubroidea</taxon>
        <taxon>Elapidae</taxon>
        <taxon>Hydrophiinae</taxon>
        <taxon>Notechis</taxon>
    </lineage>
</organism>
<dbReference type="KEGG" id="nss:113428296"/>
<dbReference type="InterPro" id="IPR013657">
    <property type="entry name" value="SCL35B1-4/HUT1"/>
</dbReference>
<dbReference type="PANTHER" id="PTHR10778:SF4">
    <property type="entry name" value="NUCLEOTIDE SUGAR TRANSPORTER SLC35B4"/>
    <property type="match status" value="1"/>
</dbReference>
<name>A0A6J1VU75_9SAUR</name>
<evidence type="ECO:0000256" key="4">
    <source>
        <dbReference type="ARBA" id="ARBA00022597"/>
    </source>
</evidence>
<feature type="transmembrane region" description="Helical" evidence="9">
    <location>
        <begin position="162"/>
        <end position="180"/>
    </location>
</feature>
<evidence type="ECO:0000256" key="5">
    <source>
        <dbReference type="ARBA" id="ARBA00022692"/>
    </source>
</evidence>
<evidence type="ECO:0000256" key="2">
    <source>
        <dbReference type="ARBA" id="ARBA00010694"/>
    </source>
</evidence>
<keyword evidence="4" id="KW-0762">Sugar transport</keyword>
<sequence length="191" mass="21161">MPLKNYSGRGAGEAGPEQEAWAPRRVPAWSLRAPRCSLLARMRPSLAVGLVFAGCCSNVVFLELLIREFPGSGNLITFSQFFFIALEGFVFEANFGRKQPTIPIRFYLIMVGMFFTVSVVNNYALNLNIAMPLHMIFRSGSLIASMALGIIILKKRYTVSKYISITLVSLGIFTCTLMSAKELVSPVFLFS</sequence>
<gene>
    <name evidence="11" type="primary">LOC113428296</name>
</gene>
<reference evidence="11" key="1">
    <citation type="submission" date="2025-08" db="UniProtKB">
        <authorList>
            <consortium name="RefSeq"/>
        </authorList>
    </citation>
    <scope>IDENTIFICATION</scope>
</reference>
<keyword evidence="5 9" id="KW-0812">Transmembrane</keyword>
<keyword evidence="10" id="KW-1185">Reference proteome</keyword>
<evidence type="ECO:0000313" key="10">
    <source>
        <dbReference type="Proteomes" id="UP000504612"/>
    </source>
</evidence>
<evidence type="ECO:0000256" key="6">
    <source>
        <dbReference type="ARBA" id="ARBA00022989"/>
    </source>
</evidence>
<evidence type="ECO:0000256" key="1">
    <source>
        <dbReference type="ARBA" id="ARBA00004127"/>
    </source>
</evidence>
<feature type="transmembrane region" description="Helical" evidence="9">
    <location>
        <begin position="45"/>
        <end position="66"/>
    </location>
</feature>
<dbReference type="Pfam" id="PF08449">
    <property type="entry name" value="UAA"/>
    <property type="match status" value="1"/>
</dbReference>
<dbReference type="GeneID" id="113428296"/>
<keyword evidence="7 9" id="KW-0472">Membrane</keyword>
<dbReference type="AlphaFoldDB" id="A0A6J1VU75"/>
<dbReference type="GO" id="GO:0000139">
    <property type="term" value="C:Golgi membrane"/>
    <property type="evidence" value="ECO:0007669"/>
    <property type="project" value="TreeGrafter"/>
</dbReference>
<dbReference type="RefSeq" id="XP_026546637.1">
    <property type="nucleotide sequence ID" value="XM_026690852.1"/>
</dbReference>
<protein>
    <recommendedName>
        <fullName evidence="8">Solute carrier family 35 member B4</fullName>
    </recommendedName>
</protein>
<proteinExistence type="inferred from homology"/>
<dbReference type="Proteomes" id="UP000504612">
    <property type="component" value="Unplaced"/>
</dbReference>
<dbReference type="GO" id="GO:0005789">
    <property type="term" value="C:endoplasmic reticulum membrane"/>
    <property type="evidence" value="ECO:0007669"/>
    <property type="project" value="TreeGrafter"/>
</dbReference>
<comment type="similarity">
    <text evidence="2">Belongs to the nucleotide-sugar transporter family. SLC35B subfamily.</text>
</comment>